<dbReference type="GO" id="GO:0022857">
    <property type="term" value="F:transmembrane transporter activity"/>
    <property type="evidence" value="ECO:0007669"/>
    <property type="project" value="InterPro"/>
</dbReference>
<evidence type="ECO:0000256" key="6">
    <source>
        <dbReference type="ARBA" id="ARBA00023136"/>
    </source>
</evidence>
<feature type="transmembrane region" description="Helical" evidence="7">
    <location>
        <begin position="261"/>
        <end position="281"/>
    </location>
</feature>
<evidence type="ECO:0000256" key="3">
    <source>
        <dbReference type="ARBA" id="ARBA00022475"/>
    </source>
</evidence>
<feature type="transmembrane region" description="Helical" evidence="7">
    <location>
        <begin position="293"/>
        <end position="310"/>
    </location>
</feature>
<evidence type="ECO:0000256" key="4">
    <source>
        <dbReference type="ARBA" id="ARBA00022692"/>
    </source>
</evidence>
<keyword evidence="5 7" id="KW-1133">Transmembrane helix</keyword>
<keyword evidence="3" id="KW-1003">Cell membrane</keyword>
<keyword evidence="2" id="KW-0813">Transport</keyword>
<feature type="transmembrane region" description="Helical" evidence="7">
    <location>
        <begin position="21"/>
        <end position="41"/>
    </location>
</feature>
<name>A0A7T7M8A3_9ACTO</name>
<feature type="transmembrane region" description="Helical" evidence="7">
    <location>
        <begin position="381"/>
        <end position="402"/>
    </location>
</feature>
<feature type="transmembrane region" description="Helical" evidence="7">
    <location>
        <begin position="227"/>
        <end position="249"/>
    </location>
</feature>
<feature type="transmembrane region" description="Helical" evidence="7">
    <location>
        <begin position="350"/>
        <end position="369"/>
    </location>
</feature>
<dbReference type="Proteomes" id="UP000595895">
    <property type="component" value="Chromosome"/>
</dbReference>
<gene>
    <name evidence="8" type="ORF">JG540_06590</name>
</gene>
<organism evidence="8 9">
    <name type="scientific">Actinomyces weissii</name>
    <dbReference type="NCBI Taxonomy" id="675090"/>
    <lineage>
        <taxon>Bacteria</taxon>
        <taxon>Bacillati</taxon>
        <taxon>Actinomycetota</taxon>
        <taxon>Actinomycetes</taxon>
        <taxon>Actinomycetales</taxon>
        <taxon>Actinomycetaceae</taxon>
        <taxon>Actinomyces</taxon>
    </lineage>
</organism>
<evidence type="ECO:0000313" key="8">
    <source>
        <dbReference type="EMBL" id="QQM66756.1"/>
    </source>
</evidence>
<dbReference type="Gene3D" id="1.20.1250.20">
    <property type="entry name" value="MFS general substrate transporter like domains"/>
    <property type="match status" value="1"/>
</dbReference>
<evidence type="ECO:0000313" key="9">
    <source>
        <dbReference type="Proteomes" id="UP000595895"/>
    </source>
</evidence>
<dbReference type="InterPro" id="IPR036259">
    <property type="entry name" value="MFS_trans_sf"/>
</dbReference>
<evidence type="ECO:0000256" key="7">
    <source>
        <dbReference type="SAM" id="Phobius"/>
    </source>
</evidence>
<sequence>MTNFVLPALRDPKRAIPTGMLVSNTGNGMYLLAVSVILYRSSGSSAMFAWLLVYQSAAVLGMQVFASVGADRGHSQRLAVLAEICRATLVAFGALFATMGHSLALAVTGVLLSLAQPFFRTSIFKIGPLIADGEDLARYNARTSTFQQLGQFLGAGSAGVLMGFWLYLPLWINALSYLASAFFTWVCTVPEQEPSVRWRTFIPQLFHPQKAVHDWWEAFKYCVHSPLIFGMSFLAASDLIFINVINIAYAPMLSRLGLQETWISVWDVCFAVGAIVGVNLFGRMTILQSRWQVPAVCLLVEAFLASYLLTQSAYTVAIAMLLIGTINSISVSAFAFFLQTHTQRAMIARIAGVRQFCLTALSATLMGYLSHGIDHSQLSGFIRVSSVLTLSAVGVAVLFVLVGRRRSPSVVQGCDLQDE</sequence>
<dbReference type="GO" id="GO:0005886">
    <property type="term" value="C:plasma membrane"/>
    <property type="evidence" value="ECO:0007669"/>
    <property type="project" value="UniProtKB-SubCell"/>
</dbReference>
<dbReference type="RefSeq" id="WP_200274846.1">
    <property type="nucleotide sequence ID" value="NZ_CP066802.1"/>
</dbReference>
<feature type="transmembrane region" description="Helical" evidence="7">
    <location>
        <begin position="47"/>
        <end position="66"/>
    </location>
</feature>
<dbReference type="CDD" id="cd06173">
    <property type="entry name" value="MFS_MefA_like"/>
    <property type="match status" value="1"/>
</dbReference>
<dbReference type="KEGG" id="awe:JG540_06590"/>
<dbReference type="Pfam" id="PF07690">
    <property type="entry name" value="MFS_1"/>
    <property type="match status" value="1"/>
</dbReference>
<accession>A0A7T7M8A3</accession>
<protein>
    <submittedName>
        <fullName evidence="8">MFS transporter</fullName>
    </submittedName>
</protein>
<dbReference type="PANTHER" id="PTHR23513">
    <property type="entry name" value="INTEGRAL MEMBRANE EFFLUX PROTEIN-RELATED"/>
    <property type="match status" value="1"/>
</dbReference>
<dbReference type="AlphaFoldDB" id="A0A7T7M8A3"/>
<reference evidence="8 9" key="1">
    <citation type="submission" date="2020-12" db="EMBL/GenBank/DDBJ databases">
        <authorList>
            <person name="Zhou J."/>
        </authorList>
    </citation>
    <scope>NUCLEOTIDE SEQUENCE [LARGE SCALE GENOMIC DNA]</scope>
    <source>
        <strain evidence="8 9">CCUG 61299</strain>
    </source>
</reference>
<keyword evidence="9" id="KW-1185">Reference proteome</keyword>
<feature type="transmembrane region" description="Helical" evidence="7">
    <location>
        <begin position="316"/>
        <end position="338"/>
    </location>
</feature>
<dbReference type="InterPro" id="IPR011701">
    <property type="entry name" value="MFS"/>
</dbReference>
<keyword evidence="4 7" id="KW-0812">Transmembrane</keyword>
<dbReference type="EMBL" id="CP066802">
    <property type="protein sequence ID" value="QQM66756.1"/>
    <property type="molecule type" value="Genomic_DNA"/>
</dbReference>
<evidence type="ECO:0000256" key="2">
    <source>
        <dbReference type="ARBA" id="ARBA00022448"/>
    </source>
</evidence>
<proteinExistence type="predicted"/>
<evidence type="ECO:0000256" key="1">
    <source>
        <dbReference type="ARBA" id="ARBA00004429"/>
    </source>
</evidence>
<keyword evidence="6 7" id="KW-0472">Membrane</keyword>
<dbReference type="PANTHER" id="PTHR23513:SF9">
    <property type="entry name" value="ENTEROBACTIN EXPORTER ENTS"/>
    <property type="match status" value="1"/>
</dbReference>
<evidence type="ECO:0000256" key="5">
    <source>
        <dbReference type="ARBA" id="ARBA00022989"/>
    </source>
</evidence>
<feature type="transmembrane region" description="Helical" evidence="7">
    <location>
        <begin position="149"/>
        <end position="168"/>
    </location>
</feature>
<comment type="subcellular location">
    <subcellularLocation>
        <location evidence="1">Cell inner membrane</location>
        <topology evidence="1">Multi-pass membrane protein</topology>
    </subcellularLocation>
</comment>
<dbReference type="SUPFAM" id="SSF103473">
    <property type="entry name" value="MFS general substrate transporter"/>
    <property type="match status" value="1"/>
</dbReference>